<dbReference type="GO" id="GO:0005694">
    <property type="term" value="C:chromosome"/>
    <property type="evidence" value="ECO:0007669"/>
    <property type="project" value="UniProtKB-SubCell"/>
</dbReference>
<dbReference type="Proteomes" id="UP000663845">
    <property type="component" value="Unassembled WGS sequence"/>
</dbReference>
<accession>A0A815AYU0</accession>
<dbReference type="GO" id="GO:0008270">
    <property type="term" value="F:zinc ion binding"/>
    <property type="evidence" value="ECO:0007669"/>
    <property type="project" value="InterPro"/>
</dbReference>
<dbReference type="InterPro" id="IPR001739">
    <property type="entry name" value="Methyl_CpG_DNA-bd"/>
</dbReference>
<dbReference type="GO" id="GO:0003677">
    <property type="term" value="F:DNA binding"/>
    <property type="evidence" value="ECO:0007669"/>
    <property type="project" value="InterPro"/>
</dbReference>
<evidence type="ECO:0000259" key="12">
    <source>
        <dbReference type="PROSITE" id="PS50982"/>
    </source>
</evidence>
<dbReference type="PANTHER" id="PTHR46024:SF1">
    <property type="entry name" value="HISTONE-LYSINE N-METHYLTRANSFERASE EGGLESS"/>
    <property type="match status" value="1"/>
</dbReference>
<dbReference type="Gene3D" id="2.170.270.10">
    <property type="entry name" value="SET domain"/>
    <property type="match status" value="1"/>
</dbReference>
<name>A0A815AYU0_9BILA</name>
<evidence type="ECO:0000256" key="6">
    <source>
        <dbReference type="ARBA" id="ARBA00022691"/>
    </source>
</evidence>
<keyword evidence="8" id="KW-0862">Zinc</keyword>
<evidence type="ECO:0000256" key="1">
    <source>
        <dbReference type="ARBA" id="ARBA00004123"/>
    </source>
</evidence>
<dbReference type="SUPFAM" id="SSF54171">
    <property type="entry name" value="DNA-binding domain"/>
    <property type="match status" value="1"/>
</dbReference>
<dbReference type="Gene3D" id="2.30.30.140">
    <property type="match status" value="1"/>
</dbReference>
<dbReference type="SMART" id="SM00317">
    <property type="entry name" value="SET"/>
    <property type="match status" value="1"/>
</dbReference>
<sequence length="685" mass="78706">MPVAIDVGQRVLVYNPSHGWTLAYFVTAQQTNDNKLQILTCRLSNCHHKATSQDHYRYPPERVALNDTIDNNLSVGTRVLCMPSGDADTSRYIDKPLRGIIAEQPSLSNSQRYLIFADNDAPFYLRSIAIHLLLESLSNYLSKVDLGTKHYIENYVLTYPKRRLVNVTAKDHINIELNGQWIDAIISKVEGSLIRVFIPILNKHEWHYRGSLRLQPLFNSLSSYEPPCKRLAIDKDTTIDNKCHFLLIPLNQGWKRQIRNDLGTIVYISPCGQMFTDAERLQSYLFQINSILNIKQFSFDMNCRVTQKFISPKTAFIQIDDYSYQLEKVPLILVNEYDSSLPKKFEYITDRIPLTSDIIIDKTNIQGCSCIDGCLDTTKCACWIKTYDGIIQSHYYEDLIGELKELFDDDDDNIDNMRLYLYEALSKRNFGYKNGRLLEKIHSGIYECNGKCKCDSQCTNRCVQFGLNTLLQIYNTSEKGWGVRTLYDLPAGTFLSFYAGEILNDEDANRRGVQKNMGDIYFTALDFVASLNPSTSPRKPKPIMNLNMNNGNHIENNNASLNIQHNGNGHASVVEEDEEYLPIEKTKAFLEYQQANYDPGIFVMDAHLKGNVSRFYNHSCSPNVFVQNVFIESWDVRFPWVAFFTASHIKAGTELVWDYSYEVDTVENRVLHCRCGSDDCRHRLL</sequence>
<dbReference type="InterPro" id="IPR051516">
    <property type="entry name" value="SETDB_methyltransferase"/>
</dbReference>
<evidence type="ECO:0000256" key="7">
    <source>
        <dbReference type="ARBA" id="ARBA00022723"/>
    </source>
</evidence>
<keyword evidence="4" id="KW-0489">Methyltransferase</keyword>
<keyword evidence="5" id="KW-0808">Transferase</keyword>
<evidence type="ECO:0000256" key="2">
    <source>
        <dbReference type="ARBA" id="ARBA00004286"/>
    </source>
</evidence>
<dbReference type="PROSITE" id="PS50280">
    <property type="entry name" value="SET"/>
    <property type="match status" value="1"/>
</dbReference>
<dbReference type="Pfam" id="PF01429">
    <property type="entry name" value="MBD"/>
    <property type="match status" value="1"/>
</dbReference>
<evidence type="ECO:0000313" key="13">
    <source>
        <dbReference type="EMBL" id="CAF1263348.1"/>
    </source>
</evidence>
<proteinExistence type="predicted"/>
<dbReference type="InterPro" id="IPR001214">
    <property type="entry name" value="SET_dom"/>
</dbReference>
<dbReference type="GO" id="GO:0005634">
    <property type="term" value="C:nucleus"/>
    <property type="evidence" value="ECO:0007669"/>
    <property type="project" value="UniProtKB-SubCell"/>
</dbReference>
<keyword evidence="9" id="KW-0539">Nucleus</keyword>
<comment type="subcellular location">
    <subcellularLocation>
        <location evidence="2">Chromosome</location>
    </subcellularLocation>
    <subcellularLocation>
        <location evidence="1">Nucleus</location>
    </subcellularLocation>
</comment>
<dbReference type="PANTHER" id="PTHR46024">
    <property type="entry name" value="HISTONE-LYSINE N-METHYLTRANSFERASE EGGLESS"/>
    <property type="match status" value="1"/>
</dbReference>
<feature type="domain" description="MBD" evidence="12">
    <location>
        <begin position="240"/>
        <end position="306"/>
    </location>
</feature>
<evidence type="ECO:0000256" key="8">
    <source>
        <dbReference type="ARBA" id="ARBA00022833"/>
    </source>
</evidence>
<comment type="caution">
    <text evidence="13">The sequence shown here is derived from an EMBL/GenBank/DDBJ whole genome shotgun (WGS) entry which is preliminary data.</text>
</comment>
<evidence type="ECO:0000256" key="4">
    <source>
        <dbReference type="ARBA" id="ARBA00022603"/>
    </source>
</evidence>
<evidence type="ECO:0008006" key="15">
    <source>
        <dbReference type="Google" id="ProtNLM"/>
    </source>
</evidence>
<dbReference type="GO" id="GO:0046974">
    <property type="term" value="F:histone H3K9 methyltransferase activity"/>
    <property type="evidence" value="ECO:0007669"/>
    <property type="project" value="TreeGrafter"/>
</dbReference>
<evidence type="ECO:0000313" key="14">
    <source>
        <dbReference type="Proteomes" id="UP000663845"/>
    </source>
</evidence>
<protein>
    <recommendedName>
        <fullName evidence="15">Histone-lysine N-methyltransferase eggless</fullName>
    </recommendedName>
</protein>
<dbReference type="InterPro" id="IPR007728">
    <property type="entry name" value="Pre-SET_dom"/>
</dbReference>
<dbReference type="Pfam" id="PF05033">
    <property type="entry name" value="Pre-SET"/>
    <property type="match status" value="1"/>
</dbReference>
<evidence type="ECO:0000256" key="9">
    <source>
        <dbReference type="ARBA" id="ARBA00023242"/>
    </source>
</evidence>
<keyword evidence="3" id="KW-0158">Chromosome</keyword>
<evidence type="ECO:0000256" key="5">
    <source>
        <dbReference type="ARBA" id="ARBA00022679"/>
    </source>
</evidence>
<dbReference type="Pfam" id="PF18358">
    <property type="entry name" value="Tudor_4"/>
    <property type="match status" value="1"/>
</dbReference>
<feature type="domain" description="SET" evidence="10">
    <location>
        <begin position="469"/>
        <end position="660"/>
    </location>
</feature>
<dbReference type="SUPFAM" id="SSF82199">
    <property type="entry name" value="SET domain"/>
    <property type="match status" value="1"/>
</dbReference>
<dbReference type="AlphaFoldDB" id="A0A815AYU0"/>
<organism evidence="13 14">
    <name type="scientific">Adineta steineri</name>
    <dbReference type="NCBI Taxonomy" id="433720"/>
    <lineage>
        <taxon>Eukaryota</taxon>
        <taxon>Metazoa</taxon>
        <taxon>Spiralia</taxon>
        <taxon>Gnathifera</taxon>
        <taxon>Rotifera</taxon>
        <taxon>Eurotatoria</taxon>
        <taxon>Bdelloidea</taxon>
        <taxon>Adinetida</taxon>
        <taxon>Adinetidae</taxon>
        <taxon>Adineta</taxon>
    </lineage>
</organism>
<feature type="domain" description="Pre-SET" evidence="11">
    <location>
        <begin position="366"/>
        <end position="466"/>
    </location>
</feature>
<dbReference type="GO" id="GO:0032259">
    <property type="term" value="P:methylation"/>
    <property type="evidence" value="ECO:0007669"/>
    <property type="project" value="UniProtKB-KW"/>
</dbReference>
<dbReference type="InterPro" id="IPR041292">
    <property type="entry name" value="Tudor_4"/>
</dbReference>
<dbReference type="InterPro" id="IPR046341">
    <property type="entry name" value="SET_dom_sf"/>
</dbReference>
<dbReference type="GO" id="GO:0070828">
    <property type="term" value="P:heterochromatin organization"/>
    <property type="evidence" value="ECO:0007669"/>
    <property type="project" value="TreeGrafter"/>
</dbReference>
<evidence type="ECO:0000259" key="10">
    <source>
        <dbReference type="PROSITE" id="PS50280"/>
    </source>
</evidence>
<dbReference type="Pfam" id="PF00856">
    <property type="entry name" value="SET"/>
    <property type="match status" value="1"/>
</dbReference>
<dbReference type="EMBL" id="CAJNOG010000480">
    <property type="protein sequence ID" value="CAF1263348.1"/>
    <property type="molecule type" value="Genomic_DNA"/>
</dbReference>
<evidence type="ECO:0000256" key="3">
    <source>
        <dbReference type="ARBA" id="ARBA00022454"/>
    </source>
</evidence>
<dbReference type="InterPro" id="IPR016177">
    <property type="entry name" value="DNA-bd_dom_sf"/>
</dbReference>
<dbReference type="GO" id="GO:0010629">
    <property type="term" value="P:negative regulation of gene expression"/>
    <property type="evidence" value="ECO:0007669"/>
    <property type="project" value="TreeGrafter"/>
</dbReference>
<dbReference type="PROSITE" id="PS50982">
    <property type="entry name" value="MBD"/>
    <property type="match status" value="1"/>
</dbReference>
<evidence type="ECO:0000259" key="11">
    <source>
        <dbReference type="PROSITE" id="PS50867"/>
    </source>
</evidence>
<dbReference type="SMART" id="SM00468">
    <property type="entry name" value="PreSET"/>
    <property type="match status" value="1"/>
</dbReference>
<keyword evidence="7" id="KW-0479">Metal-binding</keyword>
<keyword evidence="6" id="KW-0949">S-adenosyl-L-methionine</keyword>
<reference evidence="13" key="1">
    <citation type="submission" date="2021-02" db="EMBL/GenBank/DDBJ databases">
        <authorList>
            <person name="Nowell W R."/>
        </authorList>
    </citation>
    <scope>NUCLEOTIDE SEQUENCE</scope>
</reference>
<dbReference type="PROSITE" id="PS50867">
    <property type="entry name" value="PRE_SET"/>
    <property type="match status" value="1"/>
</dbReference>
<gene>
    <name evidence="13" type="ORF">JYZ213_LOCUS30278</name>
</gene>